<keyword evidence="6" id="KW-0675">Receptor</keyword>
<evidence type="ECO:0000256" key="4">
    <source>
        <dbReference type="SAM" id="Phobius"/>
    </source>
</evidence>
<dbReference type="Pfam" id="PF25601">
    <property type="entry name" value="AAA_lid_14"/>
    <property type="match status" value="1"/>
</dbReference>
<dbReference type="SMART" id="SM01080">
    <property type="entry name" value="CHASE2"/>
    <property type="match status" value="1"/>
</dbReference>
<keyword evidence="4 6" id="KW-0812">Transmembrane</keyword>
<evidence type="ECO:0000256" key="2">
    <source>
        <dbReference type="ARBA" id="ARBA00022840"/>
    </source>
</evidence>
<keyword evidence="4" id="KW-1133">Transmembrane helix</keyword>
<dbReference type="InterPro" id="IPR027417">
    <property type="entry name" value="P-loop_NTPase"/>
</dbReference>
<keyword evidence="7" id="KW-1185">Reference proteome</keyword>
<reference evidence="6 7" key="1">
    <citation type="journal article" date="2015" name="Proc. Natl. Acad. Sci. U.S.A.">
        <title>Expanded metabolic versatility of ubiquitous nitrite-oxidizing bacteria from the genus Nitrospira.</title>
        <authorList>
            <person name="Koch H."/>
            <person name="Lucker S."/>
            <person name="Albertsen M."/>
            <person name="Kitzinger K."/>
            <person name="Herbold C."/>
            <person name="Spieck E."/>
            <person name="Nielsen P.H."/>
            <person name="Wagner M."/>
            <person name="Daims H."/>
        </authorList>
    </citation>
    <scope>NUCLEOTIDE SEQUENCE [LARGE SCALE GENOMIC DNA]</scope>
    <source>
        <strain evidence="6 7">NSP M-1</strain>
    </source>
</reference>
<dbReference type="Gene3D" id="3.40.50.300">
    <property type="entry name" value="P-loop containing nucleotide triphosphate hydrolases"/>
    <property type="match status" value="1"/>
</dbReference>
<dbReference type="RefSeq" id="WP_053378598.1">
    <property type="nucleotide sequence ID" value="NZ_CP011801.1"/>
</dbReference>
<dbReference type="InterPro" id="IPR003593">
    <property type="entry name" value="AAA+_ATPase"/>
</dbReference>
<dbReference type="PANTHER" id="PTHR32071">
    <property type="entry name" value="TRANSCRIPTIONAL REGULATORY PROTEIN"/>
    <property type="match status" value="1"/>
</dbReference>
<evidence type="ECO:0000259" key="5">
    <source>
        <dbReference type="PROSITE" id="PS50045"/>
    </source>
</evidence>
<feature type="domain" description="Sigma-54 factor interaction" evidence="5">
    <location>
        <begin position="463"/>
        <end position="692"/>
    </location>
</feature>
<keyword evidence="3" id="KW-0175">Coiled coil</keyword>
<keyword evidence="2" id="KW-0067">ATP-binding</keyword>
<evidence type="ECO:0000313" key="6">
    <source>
        <dbReference type="EMBL" id="ALA57227.1"/>
    </source>
</evidence>
<evidence type="ECO:0000256" key="3">
    <source>
        <dbReference type="SAM" id="Coils"/>
    </source>
</evidence>
<evidence type="ECO:0000313" key="7">
    <source>
        <dbReference type="Proteomes" id="UP000069205"/>
    </source>
</evidence>
<proteinExistence type="predicted"/>
<dbReference type="PATRIC" id="fig|42253.5.peg.778"/>
<dbReference type="Proteomes" id="UP000069205">
    <property type="component" value="Chromosome"/>
</dbReference>
<dbReference type="AlphaFoldDB" id="A0A0K2G9E2"/>
<feature type="coiled-coil region" evidence="3">
    <location>
        <begin position="349"/>
        <end position="439"/>
    </location>
</feature>
<keyword evidence="4" id="KW-0472">Membrane</keyword>
<dbReference type="InterPro" id="IPR058031">
    <property type="entry name" value="AAA_lid_NorR"/>
</dbReference>
<dbReference type="FunFam" id="3.40.50.300:FF:000006">
    <property type="entry name" value="DNA-binding transcriptional regulator NtrC"/>
    <property type="match status" value="1"/>
</dbReference>
<name>A0A0K2G9E2_NITMO</name>
<sequence>MALLAVTLAAALWTWAPVTFTALDHAAYDFWLTHRAPRPVSSSLVIMARDPASDELFGVEALDRALLARLITAIDEAGAAVIGLDHRLDHASPAQSGGAASDALFIETIKNQPALVLTQSTADQPLLSEAVQLGHLRISTDADHVVRAVPAEENGLAAVPPFGLALYRLARRSGAPPATPDTVLVDYAGDGSLQALSPLPLSSVWAAVEAHDGERLTEWFKDKIVVIVPQPPVAMPALLPAGQAAAPLTVHLHLLNMLLTDSRVCSLGMVSRALISFAFTGLIAWTLLLARGPLGWFIAMAGLLAYGSLALGVLAAAHLVLPLAVPLSAALVVMLGTALWNQLTSHERVRLMEQDMLRLQQEAAAVREALVLRETRADTLQEDLQAARAAAAQSAEEQDELMKTADALRRQLTDVQAQEEEARGRLTELERQLQSLRAAVIEPARLNDIELDRLQDECRQLGIVTQDTGLLRLYRDMKKGARAPLTVLLLGEPGTGKELFARAVHRLSPRSGKTFIAVNMAAVSPELFESELFGHTKGSFTGATADRRGYFELANHGTIFLDEIGDLRLDHQSKLLRVLQEKSFYRVGATVPTTVDVRIVAATNRDLQRGVSEGWFREDLYFRLSGLVFRLPPLRERTGDIPVLVERFLADIAAEMGRPAPKLSNDAMQFLEAQEWKGNVRELRQCLEQAVALNETLLLGKEALRLTGDRLTAGDRPKASPLLPEPAGDAAVLDCLRQHEFDMQATAKALGWDRSTVTQRLKGLCFQALVECNGDHAKAALAIAGDASHLRTVELKLMDYYGHLVSVIDPFKSADEAIAECRRRFKNLPDRHFASVDALVRRHLAK</sequence>
<dbReference type="SUPFAM" id="SSF52540">
    <property type="entry name" value="P-loop containing nucleoside triphosphate hydrolases"/>
    <property type="match status" value="1"/>
</dbReference>
<gene>
    <name evidence="6" type="ORF">NITMOv2_0792</name>
</gene>
<protein>
    <submittedName>
        <fullName evidence="6">Putative transmembrane signal transduction receptor and sigma-54 dependent response regulator</fullName>
    </submittedName>
</protein>
<feature type="transmembrane region" description="Helical" evidence="4">
    <location>
        <begin position="296"/>
        <end position="317"/>
    </location>
</feature>
<evidence type="ECO:0000256" key="1">
    <source>
        <dbReference type="ARBA" id="ARBA00022741"/>
    </source>
</evidence>
<keyword evidence="1" id="KW-0547">Nucleotide-binding</keyword>
<dbReference type="Pfam" id="PF05226">
    <property type="entry name" value="CHASE2"/>
    <property type="match status" value="1"/>
</dbReference>
<accession>A0A0K2G9E2</accession>
<dbReference type="EMBL" id="CP011801">
    <property type="protein sequence ID" value="ALA57227.1"/>
    <property type="molecule type" value="Genomic_DNA"/>
</dbReference>
<feature type="transmembrane region" description="Helical" evidence="4">
    <location>
        <begin position="323"/>
        <end position="343"/>
    </location>
</feature>
<dbReference type="KEGG" id="nmv:NITMOv2_0792"/>
<dbReference type="STRING" id="42253.NITMOv2_0792"/>
<dbReference type="GO" id="GO:0005524">
    <property type="term" value="F:ATP binding"/>
    <property type="evidence" value="ECO:0007669"/>
    <property type="project" value="UniProtKB-KW"/>
</dbReference>
<dbReference type="SMART" id="SM00382">
    <property type="entry name" value="AAA"/>
    <property type="match status" value="1"/>
</dbReference>
<dbReference type="InterPro" id="IPR002078">
    <property type="entry name" value="Sigma_54_int"/>
</dbReference>
<feature type="transmembrane region" description="Helical" evidence="4">
    <location>
        <begin position="269"/>
        <end position="289"/>
    </location>
</feature>
<dbReference type="Pfam" id="PF00158">
    <property type="entry name" value="Sigma54_activat"/>
    <property type="match status" value="1"/>
</dbReference>
<dbReference type="GO" id="GO:0006355">
    <property type="term" value="P:regulation of DNA-templated transcription"/>
    <property type="evidence" value="ECO:0007669"/>
    <property type="project" value="InterPro"/>
</dbReference>
<dbReference type="InterPro" id="IPR007890">
    <property type="entry name" value="CHASE2"/>
</dbReference>
<dbReference type="Gene3D" id="1.10.8.60">
    <property type="match status" value="1"/>
</dbReference>
<dbReference type="PROSITE" id="PS50045">
    <property type="entry name" value="SIGMA54_INTERACT_4"/>
    <property type="match status" value="1"/>
</dbReference>
<dbReference type="CDD" id="cd00009">
    <property type="entry name" value="AAA"/>
    <property type="match status" value="1"/>
</dbReference>
<organism evidence="6 7">
    <name type="scientific">Nitrospira moscoviensis</name>
    <dbReference type="NCBI Taxonomy" id="42253"/>
    <lineage>
        <taxon>Bacteria</taxon>
        <taxon>Pseudomonadati</taxon>
        <taxon>Nitrospirota</taxon>
        <taxon>Nitrospiria</taxon>
        <taxon>Nitrospirales</taxon>
        <taxon>Nitrospiraceae</taxon>
        <taxon>Nitrospira</taxon>
    </lineage>
</organism>